<dbReference type="EMBL" id="JBHSIS010000006">
    <property type="protein sequence ID" value="MFC4854541.1"/>
    <property type="molecule type" value="Genomic_DNA"/>
</dbReference>
<evidence type="ECO:0000313" key="4">
    <source>
        <dbReference type="EMBL" id="MFC4854541.1"/>
    </source>
</evidence>
<sequence>MSTDLAEPPAAAGLDGAPSARSSLPNDAPVGLYRPVTTDRGAGRWLRSVVGVKEDILDWVPEERPRYTRLGAIVLNTGLMAGLSLVVALSSVTNGAWWALLPVGLLWAYMILTFDGWLISSTHGVQRTSKLALFLPRIVISLLLGAAIAEPLVLWVFQPSVHNEIDEYRKSAVEDYESKLRSCNPAFGAVSADPSCRGFQLTIKDSPGAIETRLASETSLLDRTTEQVAAMDRHYAQLDRVARAECTGATGPGLTGVPGVGGECRRNREKADQYRLDVRLDQRHAELNALEASVVDLTAKLAQARQVAGRQVSDAIAAKVREKRENLADVGLLDEIHALERLTDTSTVIAVAGWVLRLLLIAIDCLPVLSKMMGGTTCYDTLVTRQLESAKRLHSKHVHLYERQDSVNLDILAQRAERKLRNKTDAMDTEERVERAVRRKQRAEQIDRLAAELEGRDRHTVGAHS</sequence>
<feature type="transmembrane region" description="Helical" evidence="3">
    <location>
        <begin position="96"/>
        <end position="119"/>
    </location>
</feature>
<evidence type="ECO:0000256" key="1">
    <source>
        <dbReference type="SAM" id="Coils"/>
    </source>
</evidence>
<evidence type="ECO:0000313" key="5">
    <source>
        <dbReference type="Proteomes" id="UP001595859"/>
    </source>
</evidence>
<dbReference type="Pfam" id="PF14362">
    <property type="entry name" value="DUF4407"/>
    <property type="match status" value="1"/>
</dbReference>
<dbReference type="InterPro" id="IPR025519">
    <property type="entry name" value="DUF4407"/>
</dbReference>
<comment type="caution">
    <text evidence="4">The sequence shown here is derived from an EMBL/GenBank/DDBJ whole genome shotgun (WGS) entry which is preliminary data.</text>
</comment>
<dbReference type="RefSeq" id="WP_378056476.1">
    <property type="nucleotide sequence ID" value="NZ_JBHSIS010000006.1"/>
</dbReference>
<protein>
    <submittedName>
        <fullName evidence="4">DUF4407 domain-containing protein</fullName>
    </submittedName>
</protein>
<feature type="transmembrane region" description="Helical" evidence="3">
    <location>
        <begin position="70"/>
        <end position="90"/>
    </location>
</feature>
<feature type="region of interest" description="Disordered" evidence="2">
    <location>
        <begin position="1"/>
        <end position="26"/>
    </location>
</feature>
<evidence type="ECO:0000256" key="2">
    <source>
        <dbReference type="SAM" id="MobiDB-lite"/>
    </source>
</evidence>
<organism evidence="4 5">
    <name type="scientific">Actinophytocola glycyrrhizae</name>
    <dbReference type="NCBI Taxonomy" id="2044873"/>
    <lineage>
        <taxon>Bacteria</taxon>
        <taxon>Bacillati</taxon>
        <taxon>Actinomycetota</taxon>
        <taxon>Actinomycetes</taxon>
        <taxon>Pseudonocardiales</taxon>
        <taxon>Pseudonocardiaceae</taxon>
    </lineage>
</organism>
<keyword evidence="3" id="KW-0472">Membrane</keyword>
<feature type="transmembrane region" description="Helical" evidence="3">
    <location>
        <begin position="131"/>
        <end position="157"/>
    </location>
</feature>
<dbReference type="Proteomes" id="UP001595859">
    <property type="component" value="Unassembled WGS sequence"/>
</dbReference>
<gene>
    <name evidence="4" type="ORF">ACFPCV_13605</name>
</gene>
<keyword evidence="1" id="KW-0175">Coiled coil</keyword>
<reference evidence="5" key="1">
    <citation type="journal article" date="2019" name="Int. J. Syst. Evol. Microbiol.">
        <title>The Global Catalogue of Microorganisms (GCM) 10K type strain sequencing project: providing services to taxonomists for standard genome sequencing and annotation.</title>
        <authorList>
            <consortium name="The Broad Institute Genomics Platform"/>
            <consortium name="The Broad Institute Genome Sequencing Center for Infectious Disease"/>
            <person name="Wu L."/>
            <person name="Ma J."/>
        </authorList>
    </citation>
    <scope>NUCLEOTIDE SEQUENCE [LARGE SCALE GENOMIC DNA]</scope>
    <source>
        <strain evidence="5">ZS-22-S1</strain>
    </source>
</reference>
<keyword evidence="3" id="KW-1133">Transmembrane helix</keyword>
<keyword evidence="5" id="KW-1185">Reference proteome</keyword>
<accession>A0ABV9S1S1</accession>
<feature type="coiled-coil region" evidence="1">
    <location>
        <begin position="413"/>
        <end position="446"/>
    </location>
</feature>
<evidence type="ECO:0000256" key="3">
    <source>
        <dbReference type="SAM" id="Phobius"/>
    </source>
</evidence>
<name>A0ABV9S1S1_9PSEU</name>
<keyword evidence="3" id="KW-0812">Transmembrane</keyword>
<proteinExistence type="predicted"/>